<dbReference type="Proteomes" id="UP001165960">
    <property type="component" value="Unassembled WGS sequence"/>
</dbReference>
<name>A0ACC2RTV1_9FUNG</name>
<comment type="caution">
    <text evidence="1">The sequence shown here is derived from an EMBL/GenBank/DDBJ whole genome shotgun (WGS) entry which is preliminary data.</text>
</comment>
<evidence type="ECO:0000313" key="2">
    <source>
        <dbReference type="Proteomes" id="UP001165960"/>
    </source>
</evidence>
<protein>
    <submittedName>
        <fullName evidence="1">Uncharacterized protein</fullName>
    </submittedName>
</protein>
<organism evidence="1 2">
    <name type="scientific">Entomophthora muscae</name>
    <dbReference type="NCBI Taxonomy" id="34485"/>
    <lineage>
        <taxon>Eukaryota</taxon>
        <taxon>Fungi</taxon>
        <taxon>Fungi incertae sedis</taxon>
        <taxon>Zoopagomycota</taxon>
        <taxon>Entomophthoromycotina</taxon>
        <taxon>Entomophthoromycetes</taxon>
        <taxon>Entomophthorales</taxon>
        <taxon>Entomophthoraceae</taxon>
        <taxon>Entomophthora</taxon>
    </lineage>
</organism>
<proteinExistence type="predicted"/>
<evidence type="ECO:0000313" key="1">
    <source>
        <dbReference type="EMBL" id="KAJ9053479.1"/>
    </source>
</evidence>
<dbReference type="EMBL" id="QTSX02006516">
    <property type="protein sequence ID" value="KAJ9053479.1"/>
    <property type="molecule type" value="Genomic_DNA"/>
</dbReference>
<keyword evidence="2" id="KW-1185">Reference proteome</keyword>
<reference evidence="1" key="1">
    <citation type="submission" date="2022-04" db="EMBL/GenBank/DDBJ databases">
        <title>Genome of the entomopathogenic fungus Entomophthora muscae.</title>
        <authorList>
            <person name="Elya C."/>
            <person name="Lovett B.R."/>
            <person name="Lee E."/>
            <person name="Macias A.M."/>
            <person name="Hajek A.E."/>
            <person name="De Bivort B.L."/>
            <person name="Kasson M.T."/>
            <person name="De Fine Licht H.H."/>
            <person name="Stajich J.E."/>
        </authorList>
    </citation>
    <scope>NUCLEOTIDE SEQUENCE</scope>
    <source>
        <strain evidence="1">Berkeley</strain>
    </source>
</reference>
<accession>A0ACC2RTV1</accession>
<sequence length="144" mass="16466">MKLAPFLLSLCFSKRLYNSYGANLLHRICLADCDAQDMADAKEKCLETCHEVYDKLQGKCSAGQKVFLDNVRMCRKHYDRGHSRNFTHHETQMMTVCKDECSGSTIASCPQRCEWYLEVEINQYRAARKRNSLSNRAGEGTEAA</sequence>
<gene>
    <name evidence="1" type="ORF">DSO57_1023866</name>
</gene>